<dbReference type="GO" id="GO:0000977">
    <property type="term" value="F:RNA polymerase II transcription regulatory region sequence-specific DNA binding"/>
    <property type="evidence" value="ECO:0007669"/>
    <property type="project" value="TreeGrafter"/>
</dbReference>
<name>A0A8C5QLX5_9ANUR</name>
<protein>
    <recommendedName>
        <fullName evidence="6">C2H2-type domain-containing protein</fullName>
    </recommendedName>
</protein>
<dbReference type="PANTHER" id="PTHR14196">
    <property type="entry name" value="ODD-SKIPPED - RELATED"/>
    <property type="match status" value="1"/>
</dbReference>
<evidence type="ECO:0000313" key="8">
    <source>
        <dbReference type="Proteomes" id="UP000694569"/>
    </source>
</evidence>
<organism evidence="7 8">
    <name type="scientific">Leptobrachium leishanense</name>
    <name type="common">Leishan spiny toad</name>
    <dbReference type="NCBI Taxonomy" id="445787"/>
    <lineage>
        <taxon>Eukaryota</taxon>
        <taxon>Metazoa</taxon>
        <taxon>Chordata</taxon>
        <taxon>Craniata</taxon>
        <taxon>Vertebrata</taxon>
        <taxon>Euteleostomi</taxon>
        <taxon>Amphibia</taxon>
        <taxon>Batrachia</taxon>
        <taxon>Anura</taxon>
        <taxon>Pelobatoidea</taxon>
        <taxon>Megophryidae</taxon>
        <taxon>Leptobrachium</taxon>
    </lineage>
</organism>
<proteinExistence type="predicted"/>
<dbReference type="FunFam" id="3.30.160.60:FF:000446">
    <property type="entry name" value="Zinc finger protein"/>
    <property type="match status" value="1"/>
</dbReference>
<sequence>MFIGENFTMKIHTGEKPFKCTECTECGKCFSHASTLSDHKKIHTGEKPHKCTECGKSRNVGNVSFGPHILHRINGNTRQREKHFNAV</sequence>
<keyword evidence="8" id="KW-1185">Reference proteome</keyword>
<dbReference type="SUPFAM" id="SSF57667">
    <property type="entry name" value="beta-beta-alpha zinc fingers"/>
    <property type="match status" value="1"/>
</dbReference>
<dbReference type="InterPro" id="IPR050717">
    <property type="entry name" value="C2H2-ZF_Transcription_Reg"/>
</dbReference>
<dbReference type="PROSITE" id="PS00028">
    <property type="entry name" value="ZINC_FINGER_C2H2_1"/>
    <property type="match status" value="1"/>
</dbReference>
<dbReference type="GO" id="GO:0008270">
    <property type="term" value="F:zinc ion binding"/>
    <property type="evidence" value="ECO:0007669"/>
    <property type="project" value="UniProtKB-KW"/>
</dbReference>
<reference evidence="7" key="1">
    <citation type="submission" date="2025-08" db="UniProtKB">
        <authorList>
            <consortium name="Ensembl"/>
        </authorList>
    </citation>
    <scope>IDENTIFICATION</scope>
</reference>
<evidence type="ECO:0000256" key="1">
    <source>
        <dbReference type="ARBA" id="ARBA00022723"/>
    </source>
</evidence>
<dbReference type="Ensembl" id="ENSLLET00000041269.1">
    <property type="protein sequence ID" value="ENSLLEP00000039678.1"/>
    <property type="gene ID" value="ENSLLEG00000025169.1"/>
</dbReference>
<dbReference type="InterPro" id="IPR036236">
    <property type="entry name" value="Znf_C2H2_sf"/>
</dbReference>
<dbReference type="FunFam" id="3.30.160.60:FF:002343">
    <property type="entry name" value="Zinc finger protein 33A"/>
    <property type="match status" value="1"/>
</dbReference>
<evidence type="ECO:0000256" key="4">
    <source>
        <dbReference type="ARBA" id="ARBA00022833"/>
    </source>
</evidence>
<evidence type="ECO:0000259" key="6">
    <source>
        <dbReference type="PROSITE" id="PS50157"/>
    </source>
</evidence>
<feature type="domain" description="C2H2-type" evidence="6">
    <location>
        <begin position="18"/>
        <end position="48"/>
    </location>
</feature>
<dbReference type="PROSITE" id="PS50157">
    <property type="entry name" value="ZINC_FINGER_C2H2_2"/>
    <property type="match status" value="1"/>
</dbReference>
<accession>A0A8C5QLX5</accession>
<keyword evidence="2" id="KW-0677">Repeat</keyword>
<dbReference type="GeneTree" id="ENSGT01150000286939"/>
<evidence type="ECO:0000313" key="7">
    <source>
        <dbReference type="Ensembl" id="ENSLLEP00000039678.1"/>
    </source>
</evidence>
<dbReference type="GO" id="GO:0005634">
    <property type="term" value="C:nucleus"/>
    <property type="evidence" value="ECO:0007669"/>
    <property type="project" value="TreeGrafter"/>
</dbReference>
<dbReference type="GO" id="GO:0000981">
    <property type="term" value="F:DNA-binding transcription factor activity, RNA polymerase II-specific"/>
    <property type="evidence" value="ECO:0007669"/>
    <property type="project" value="TreeGrafter"/>
</dbReference>
<dbReference type="InterPro" id="IPR013087">
    <property type="entry name" value="Znf_C2H2_type"/>
</dbReference>
<keyword evidence="4" id="KW-0862">Zinc</keyword>
<dbReference type="Pfam" id="PF00096">
    <property type="entry name" value="zf-C2H2"/>
    <property type="match status" value="1"/>
</dbReference>
<dbReference type="Proteomes" id="UP000694569">
    <property type="component" value="Unplaced"/>
</dbReference>
<dbReference type="AlphaFoldDB" id="A0A8C5QLX5"/>
<keyword evidence="3 5" id="KW-0863">Zinc-finger</keyword>
<evidence type="ECO:0000256" key="5">
    <source>
        <dbReference type="PROSITE-ProRule" id="PRU00042"/>
    </source>
</evidence>
<reference evidence="7" key="2">
    <citation type="submission" date="2025-09" db="UniProtKB">
        <authorList>
            <consortium name="Ensembl"/>
        </authorList>
    </citation>
    <scope>IDENTIFICATION</scope>
</reference>
<keyword evidence="1" id="KW-0479">Metal-binding</keyword>
<evidence type="ECO:0000256" key="3">
    <source>
        <dbReference type="ARBA" id="ARBA00022771"/>
    </source>
</evidence>
<dbReference type="Gene3D" id="3.30.160.60">
    <property type="entry name" value="Classic Zinc Finger"/>
    <property type="match status" value="3"/>
</dbReference>
<dbReference type="PANTHER" id="PTHR14196:SF12">
    <property type="entry name" value="ZINC FINGER PROTEIN 208-LIKE"/>
    <property type="match status" value="1"/>
</dbReference>
<evidence type="ECO:0000256" key="2">
    <source>
        <dbReference type="ARBA" id="ARBA00022737"/>
    </source>
</evidence>